<dbReference type="InParanoid" id="A2GK89"/>
<reference evidence="2" key="2">
    <citation type="journal article" date="2007" name="Science">
        <title>Draft genome sequence of the sexually transmitted pathogen Trichomonas vaginalis.</title>
        <authorList>
            <person name="Carlton J.M."/>
            <person name="Hirt R.P."/>
            <person name="Silva J.C."/>
            <person name="Delcher A.L."/>
            <person name="Schatz M."/>
            <person name="Zhao Q."/>
            <person name="Wortman J.R."/>
            <person name="Bidwell S.L."/>
            <person name="Alsmark U.C.M."/>
            <person name="Besteiro S."/>
            <person name="Sicheritz-Ponten T."/>
            <person name="Noel C.J."/>
            <person name="Dacks J.B."/>
            <person name="Foster P.G."/>
            <person name="Simillion C."/>
            <person name="Van de Peer Y."/>
            <person name="Miranda-Saavedra D."/>
            <person name="Barton G.J."/>
            <person name="Westrop G.D."/>
            <person name="Mueller S."/>
            <person name="Dessi D."/>
            <person name="Fiori P.L."/>
            <person name="Ren Q."/>
            <person name="Paulsen I."/>
            <person name="Zhang H."/>
            <person name="Bastida-Corcuera F.D."/>
            <person name="Simoes-Barbosa A."/>
            <person name="Brown M.T."/>
            <person name="Hayes R.D."/>
            <person name="Mukherjee M."/>
            <person name="Okumura C.Y."/>
            <person name="Schneider R."/>
            <person name="Smith A.J."/>
            <person name="Vanacova S."/>
            <person name="Villalvazo M."/>
            <person name="Haas B.J."/>
            <person name="Pertea M."/>
            <person name="Feldblyum T.V."/>
            <person name="Utterback T.R."/>
            <person name="Shu C.L."/>
            <person name="Osoegawa K."/>
            <person name="de Jong P.J."/>
            <person name="Hrdy I."/>
            <person name="Horvathova L."/>
            <person name="Zubacova Z."/>
            <person name="Dolezal P."/>
            <person name="Malik S.B."/>
            <person name="Logsdon J.M. Jr."/>
            <person name="Henze K."/>
            <person name="Gupta A."/>
            <person name="Wang C.C."/>
            <person name="Dunne R.L."/>
            <person name="Upcroft J.A."/>
            <person name="Upcroft P."/>
            <person name="White O."/>
            <person name="Salzberg S.L."/>
            <person name="Tang P."/>
            <person name="Chiu C.-H."/>
            <person name="Lee Y.-S."/>
            <person name="Embley T.M."/>
            <person name="Coombs G.H."/>
            <person name="Mottram J.C."/>
            <person name="Tachezy J."/>
            <person name="Fraser-Liggett C.M."/>
            <person name="Johnson P.J."/>
        </authorList>
    </citation>
    <scope>NUCLEOTIDE SEQUENCE [LARGE SCALE GENOMIC DNA]</scope>
    <source>
        <strain evidence="2">G3</strain>
    </source>
</reference>
<dbReference type="VEuPathDB" id="TrichDB:TVAGG3_0690720"/>
<dbReference type="VEuPathDB" id="TrichDB:TVAG_114050"/>
<organism evidence="2 3">
    <name type="scientific">Trichomonas vaginalis (strain ATCC PRA-98 / G3)</name>
    <dbReference type="NCBI Taxonomy" id="412133"/>
    <lineage>
        <taxon>Eukaryota</taxon>
        <taxon>Metamonada</taxon>
        <taxon>Parabasalia</taxon>
        <taxon>Trichomonadida</taxon>
        <taxon>Trichomonadidae</taxon>
        <taxon>Trichomonas</taxon>
    </lineage>
</organism>
<name>A2GK89_TRIV3</name>
<dbReference type="EMBL" id="DS116722">
    <property type="protein sequence ID" value="EAX82428.1"/>
    <property type="molecule type" value="Genomic_DNA"/>
</dbReference>
<proteinExistence type="predicted"/>
<evidence type="ECO:0000313" key="2">
    <source>
        <dbReference type="EMBL" id="EAX82428.1"/>
    </source>
</evidence>
<feature type="compositionally biased region" description="Low complexity" evidence="1">
    <location>
        <begin position="515"/>
        <end position="525"/>
    </location>
</feature>
<dbReference type="AlphaFoldDB" id="A2GK89"/>
<evidence type="ECO:0000313" key="3">
    <source>
        <dbReference type="Proteomes" id="UP000001542"/>
    </source>
</evidence>
<reference evidence="2" key="1">
    <citation type="submission" date="2006-10" db="EMBL/GenBank/DDBJ databases">
        <authorList>
            <person name="Amadeo P."/>
            <person name="Zhao Q."/>
            <person name="Wortman J."/>
            <person name="Fraser-Liggett C."/>
            <person name="Carlton J."/>
        </authorList>
    </citation>
    <scope>NUCLEOTIDE SEQUENCE</scope>
    <source>
        <strain evidence="2">G3</strain>
    </source>
</reference>
<protein>
    <submittedName>
        <fullName evidence="2">Uncharacterized protein</fullName>
    </submittedName>
</protein>
<evidence type="ECO:0000256" key="1">
    <source>
        <dbReference type="SAM" id="MobiDB-lite"/>
    </source>
</evidence>
<feature type="non-terminal residue" evidence="2">
    <location>
        <position position="589"/>
    </location>
</feature>
<feature type="compositionally biased region" description="Basic and acidic residues" evidence="1">
    <location>
        <begin position="574"/>
        <end position="589"/>
    </location>
</feature>
<feature type="region of interest" description="Disordered" evidence="1">
    <location>
        <begin position="307"/>
        <end position="589"/>
    </location>
</feature>
<keyword evidence="3" id="KW-1185">Reference proteome</keyword>
<feature type="compositionally biased region" description="Basic and acidic residues" evidence="1">
    <location>
        <begin position="494"/>
        <end position="511"/>
    </location>
</feature>
<dbReference type="Proteomes" id="UP000001542">
    <property type="component" value="Unassembled WGS sequence"/>
</dbReference>
<gene>
    <name evidence="2" type="ORF">TVAG_114050</name>
</gene>
<accession>A2GK89</accession>
<feature type="compositionally biased region" description="Basic and acidic residues" evidence="1">
    <location>
        <begin position="311"/>
        <end position="462"/>
    </location>
</feature>
<feature type="compositionally biased region" description="Basic and acidic residues" evidence="1">
    <location>
        <begin position="469"/>
        <end position="487"/>
    </location>
</feature>
<sequence length="589" mass="67681">MIEGETDEFEIHFSWLKTVVKRIDSYESEETRLPLLSLEFCAPIRKFEHQKYPNNEITQNDIKTALPYAIIINAISESQVEYKDPEITFTSIIDLLSKMGYKPSSDCIPQELANENLTHHTALCLVLEWLIVDKSLTIDDICKDLQRLPRSYFILEHRPTMLDEAVLLWLSKFSTIQNLPPCKDLSTNLLNGQHMAAVLSRVFPQLINQKEIQIGENLNEDQINKNWDLIHKVTDSLNAFVPPRRKLSQQLLYTFIADIFSSTRPAAKKFVKLDQPKPIELLPMPVSQEPPKQLVQQLPKQYIPYVAPIKPPEKPKPAKKETKPKQKSEKKQTEKEENTKSKDQTKEKEQKTNETKPEQSNESTKENVEKTEEENKAMKDENLDVSKVNENKDLNGKTEEENKAKKGENLDVSKENETKDLNGKTEEENKDKDVNETQEENKDKEVNETKGENKEKVEKQEIPIENESQDDKKETENNEVELVKERDISDEENDKNKETEKTNELKEESIKEVGLSLSSKSSKSSENGLTQLQEESLHESNSSNKSKSSHSKKSNKSDHLSSSSLNQVIVLSDTDQKENEDKMKYKASA</sequence>